<sequence>MSLRQQLRRELQQRRAALSKAQQQQAAAQVCHRAMAFIAEQQPQPDQYCGTYHSLGGELDTSLLIDALWQQHMPTALPVLHPLNPGQLLFQHYDPEVPMTKNRYGIAEPALHCGRIIPLSRVRFLFMPLVGFDATGQRLGMGGGYYDRTLAHWQRGDYPDLIPIGLAHDCQRVDNIPAEHWDIPLPHIITPSKHWIFC</sequence>
<dbReference type="AlphaFoldDB" id="A0A432ZSI8"/>
<keyword evidence="2 4" id="KW-0547">Nucleotide-binding</keyword>
<dbReference type="GO" id="GO:0030272">
    <property type="term" value="F:5-formyltetrahydrofolate cyclo-ligase activity"/>
    <property type="evidence" value="ECO:0007669"/>
    <property type="project" value="UniProtKB-EC"/>
</dbReference>
<evidence type="ECO:0000256" key="3">
    <source>
        <dbReference type="ARBA" id="ARBA00022840"/>
    </source>
</evidence>
<reference evidence="6 7" key="1">
    <citation type="journal article" date="2011" name="Front. Microbiol.">
        <title>Genomic signatures of strain selection and enhancement in Bacillus atrophaeus var. globigii, a historical biowarfare simulant.</title>
        <authorList>
            <person name="Gibbons H.S."/>
            <person name="Broomall S.M."/>
            <person name="McNew L.A."/>
            <person name="Daligault H."/>
            <person name="Chapman C."/>
            <person name="Bruce D."/>
            <person name="Karavis M."/>
            <person name="Krepps M."/>
            <person name="McGregor P.A."/>
            <person name="Hong C."/>
            <person name="Park K.H."/>
            <person name="Akmal A."/>
            <person name="Feldman A."/>
            <person name="Lin J.S."/>
            <person name="Chang W.E."/>
            <person name="Higgs B.W."/>
            <person name="Demirev P."/>
            <person name="Lindquist J."/>
            <person name="Liem A."/>
            <person name="Fochler E."/>
            <person name="Read T.D."/>
            <person name="Tapia R."/>
            <person name="Johnson S."/>
            <person name="Bishop-Lilly K.A."/>
            <person name="Detter C."/>
            <person name="Han C."/>
            <person name="Sozhamannan S."/>
            <person name="Rosenzweig C.N."/>
            <person name="Skowronski E.W."/>
        </authorList>
    </citation>
    <scope>NUCLEOTIDE SEQUENCE [LARGE SCALE GENOMIC DNA]</scope>
    <source>
        <strain evidence="6 7">CC-PW-9</strain>
    </source>
</reference>
<dbReference type="GO" id="GO:0035999">
    <property type="term" value="P:tetrahydrofolate interconversion"/>
    <property type="evidence" value="ECO:0007669"/>
    <property type="project" value="TreeGrafter"/>
</dbReference>
<dbReference type="GO" id="GO:0009396">
    <property type="term" value="P:folic acid-containing compound biosynthetic process"/>
    <property type="evidence" value="ECO:0007669"/>
    <property type="project" value="TreeGrafter"/>
</dbReference>
<proteinExistence type="inferred from homology"/>
<comment type="similarity">
    <text evidence="1 5">Belongs to the 5-formyltetrahydrofolate cyclo-ligase family.</text>
</comment>
<comment type="cofactor">
    <cofactor evidence="5">
        <name>Mg(2+)</name>
        <dbReference type="ChEBI" id="CHEBI:18420"/>
    </cofactor>
</comment>
<comment type="catalytic activity">
    <reaction evidence="5">
        <text>(6S)-5-formyl-5,6,7,8-tetrahydrofolate + ATP = (6R)-5,10-methenyltetrahydrofolate + ADP + phosphate</text>
        <dbReference type="Rhea" id="RHEA:10488"/>
        <dbReference type="ChEBI" id="CHEBI:30616"/>
        <dbReference type="ChEBI" id="CHEBI:43474"/>
        <dbReference type="ChEBI" id="CHEBI:57455"/>
        <dbReference type="ChEBI" id="CHEBI:57457"/>
        <dbReference type="ChEBI" id="CHEBI:456216"/>
        <dbReference type="EC" id="6.3.3.2"/>
    </reaction>
</comment>
<gene>
    <name evidence="6" type="ORF">CWI84_04230</name>
</gene>
<dbReference type="PANTHER" id="PTHR23407:SF1">
    <property type="entry name" value="5-FORMYLTETRAHYDROFOLATE CYCLO-LIGASE"/>
    <property type="match status" value="1"/>
</dbReference>
<dbReference type="InterPro" id="IPR002698">
    <property type="entry name" value="FTHF_cligase"/>
</dbReference>
<accession>A0A432ZSI8</accession>
<keyword evidence="6" id="KW-0436">Ligase</keyword>
<dbReference type="EC" id="6.3.3.2" evidence="5"/>
<comment type="caution">
    <text evidence="6">The sequence shown here is derived from an EMBL/GenBank/DDBJ whole genome shotgun (WGS) entry which is preliminary data.</text>
</comment>
<dbReference type="NCBIfam" id="TIGR02727">
    <property type="entry name" value="MTHFS_bact"/>
    <property type="match status" value="1"/>
</dbReference>
<keyword evidence="7" id="KW-1185">Reference proteome</keyword>
<dbReference type="GO" id="GO:0046872">
    <property type="term" value="F:metal ion binding"/>
    <property type="evidence" value="ECO:0007669"/>
    <property type="project" value="UniProtKB-KW"/>
</dbReference>
<evidence type="ECO:0000256" key="4">
    <source>
        <dbReference type="PIRSR" id="PIRSR006806-1"/>
    </source>
</evidence>
<feature type="binding site" evidence="4">
    <location>
        <position position="58"/>
    </location>
    <ligand>
        <name>substrate</name>
    </ligand>
</feature>
<name>A0A432ZSI8_9GAMM</name>
<dbReference type="SUPFAM" id="SSF100950">
    <property type="entry name" value="NagB/RpiA/CoA transferase-like"/>
    <property type="match status" value="1"/>
</dbReference>
<dbReference type="Pfam" id="PF01812">
    <property type="entry name" value="5-FTHF_cyc-lig"/>
    <property type="match status" value="1"/>
</dbReference>
<dbReference type="EMBL" id="PIQH01000003">
    <property type="protein sequence ID" value="RUO80798.1"/>
    <property type="molecule type" value="Genomic_DNA"/>
</dbReference>
<dbReference type="InterPro" id="IPR037171">
    <property type="entry name" value="NagB/RpiA_transferase-like"/>
</dbReference>
<keyword evidence="3 4" id="KW-0067">ATP-binding</keyword>
<dbReference type="Proteomes" id="UP000287996">
    <property type="component" value="Unassembled WGS sequence"/>
</dbReference>
<protein>
    <recommendedName>
        <fullName evidence="5">5-formyltetrahydrofolate cyclo-ligase</fullName>
        <ecNumber evidence="5">6.3.3.2</ecNumber>
    </recommendedName>
</protein>
<feature type="binding site" evidence="4">
    <location>
        <begin position="4"/>
        <end position="8"/>
    </location>
    <ligand>
        <name>ATP</name>
        <dbReference type="ChEBI" id="CHEBI:30616"/>
    </ligand>
</feature>
<evidence type="ECO:0000256" key="1">
    <source>
        <dbReference type="ARBA" id="ARBA00010638"/>
    </source>
</evidence>
<evidence type="ECO:0000313" key="7">
    <source>
        <dbReference type="Proteomes" id="UP000287996"/>
    </source>
</evidence>
<dbReference type="Gene3D" id="3.40.50.10420">
    <property type="entry name" value="NagB/RpiA/CoA transferase-like"/>
    <property type="match status" value="1"/>
</dbReference>
<dbReference type="RefSeq" id="WP_126841329.1">
    <property type="nucleotide sequence ID" value="NZ_PIQH01000003.1"/>
</dbReference>
<dbReference type="OrthoDB" id="9801938at2"/>
<dbReference type="GO" id="GO:0005524">
    <property type="term" value="F:ATP binding"/>
    <property type="evidence" value="ECO:0007669"/>
    <property type="project" value="UniProtKB-KW"/>
</dbReference>
<keyword evidence="5" id="KW-0479">Metal-binding</keyword>
<keyword evidence="5" id="KW-0460">Magnesium</keyword>
<feature type="binding site" evidence="4">
    <location>
        <begin position="138"/>
        <end position="146"/>
    </location>
    <ligand>
        <name>ATP</name>
        <dbReference type="ChEBI" id="CHEBI:30616"/>
    </ligand>
</feature>
<dbReference type="InterPro" id="IPR024185">
    <property type="entry name" value="FTHF_cligase-like_sf"/>
</dbReference>
<dbReference type="PIRSF" id="PIRSF006806">
    <property type="entry name" value="FTHF_cligase"/>
    <property type="match status" value="1"/>
</dbReference>
<evidence type="ECO:0000256" key="2">
    <source>
        <dbReference type="ARBA" id="ARBA00022741"/>
    </source>
</evidence>
<dbReference type="PANTHER" id="PTHR23407">
    <property type="entry name" value="ATPASE INHIBITOR/5-FORMYLTETRAHYDROFOLATE CYCLO-LIGASE"/>
    <property type="match status" value="1"/>
</dbReference>
<organism evidence="6 7">
    <name type="scientific">Idiomarina tyrosinivorans</name>
    <dbReference type="NCBI Taxonomy" id="1445662"/>
    <lineage>
        <taxon>Bacteria</taxon>
        <taxon>Pseudomonadati</taxon>
        <taxon>Pseudomonadota</taxon>
        <taxon>Gammaproteobacteria</taxon>
        <taxon>Alteromonadales</taxon>
        <taxon>Idiomarinaceae</taxon>
        <taxon>Idiomarina</taxon>
    </lineage>
</organism>
<evidence type="ECO:0000313" key="6">
    <source>
        <dbReference type="EMBL" id="RUO80798.1"/>
    </source>
</evidence>
<evidence type="ECO:0000256" key="5">
    <source>
        <dbReference type="RuleBase" id="RU361279"/>
    </source>
</evidence>